<dbReference type="Proteomes" id="UP001165122">
    <property type="component" value="Unassembled WGS sequence"/>
</dbReference>
<keyword evidence="3" id="KW-1185">Reference proteome</keyword>
<keyword evidence="1" id="KW-0812">Transmembrane</keyword>
<reference evidence="3" key="1">
    <citation type="journal article" date="2023" name="Commun. Biol.">
        <title>Genome analysis of Parmales, the sister group of diatoms, reveals the evolutionary specialization of diatoms from phago-mixotrophs to photoautotrophs.</title>
        <authorList>
            <person name="Ban H."/>
            <person name="Sato S."/>
            <person name="Yoshikawa S."/>
            <person name="Yamada K."/>
            <person name="Nakamura Y."/>
            <person name="Ichinomiya M."/>
            <person name="Sato N."/>
            <person name="Blanc-Mathieu R."/>
            <person name="Endo H."/>
            <person name="Kuwata A."/>
            <person name="Ogata H."/>
        </authorList>
    </citation>
    <scope>NUCLEOTIDE SEQUENCE [LARGE SCALE GENOMIC DNA]</scope>
    <source>
        <strain evidence="3">NIES 3700</strain>
    </source>
</reference>
<feature type="transmembrane region" description="Helical" evidence="1">
    <location>
        <begin position="230"/>
        <end position="252"/>
    </location>
</feature>
<evidence type="ECO:0000256" key="1">
    <source>
        <dbReference type="SAM" id="Phobius"/>
    </source>
</evidence>
<protein>
    <submittedName>
        <fullName evidence="2">Uncharacterized protein</fullName>
    </submittedName>
</protein>
<feature type="transmembrane region" description="Helical" evidence="1">
    <location>
        <begin position="151"/>
        <end position="172"/>
    </location>
</feature>
<name>A0A9W7CEM4_9STRA</name>
<accession>A0A9W7CEM4</accession>
<dbReference type="AlphaFoldDB" id="A0A9W7CEM4"/>
<keyword evidence="1" id="KW-1133">Transmembrane helix</keyword>
<feature type="transmembrane region" description="Helical" evidence="1">
    <location>
        <begin position="203"/>
        <end position="224"/>
    </location>
</feature>
<feature type="transmembrane region" description="Helical" evidence="1">
    <location>
        <begin position="79"/>
        <end position="97"/>
    </location>
</feature>
<proteinExistence type="predicted"/>
<evidence type="ECO:0000313" key="2">
    <source>
        <dbReference type="EMBL" id="GMI07293.1"/>
    </source>
</evidence>
<comment type="caution">
    <text evidence="2">The sequence shown here is derived from an EMBL/GenBank/DDBJ whole genome shotgun (WGS) entry which is preliminary data.</text>
</comment>
<keyword evidence="1" id="KW-0472">Membrane</keyword>
<feature type="transmembrane region" description="Helical" evidence="1">
    <location>
        <begin position="16"/>
        <end position="37"/>
    </location>
</feature>
<dbReference type="EMBL" id="BRXW01000110">
    <property type="protein sequence ID" value="GMI07293.1"/>
    <property type="molecule type" value="Genomic_DNA"/>
</dbReference>
<gene>
    <name evidence="2" type="ORF">TrLO_g6104</name>
</gene>
<evidence type="ECO:0000313" key="3">
    <source>
        <dbReference type="Proteomes" id="UP001165122"/>
    </source>
</evidence>
<organism evidence="2 3">
    <name type="scientific">Triparma laevis f. longispina</name>
    <dbReference type="NCBI Taxonomy" id="1714387"/>
    <lineage>
        <taxon>Eukaryota</taxon>
        <taxon>Sar</taxon>
        <taxon>Stramenopiles</taxon>
        <taxon>Ochrophyta</taxon>
        <taxon>Bolidophyceae</taxon>
        <taxon>Parmales</taxon>
        <taxon>Triparmaceae</taxon>
        <taxon>Triparma</taxon>
    </lineage>
</organism>
<sequence>MRHHILIAEVITKNEFYSILSIATLPFVMLTYVGTFMCQPKRRNSRDKWLSRLHFRSYFYMIEAAWIIKEYRRGSMTKIGVHIGLTVACTLLFHFGLKLRANVGRLPLEDLEPFLVDTLFKGGLRTLLTLLFLFFRTKCWFEEGVLATCANVSWCSSMLSTYAILWWSVGLVQGSVKRRWRHDLNLSIDKIARMKDISLRRGVGGFLTTVTGLCGIFLFSMISADEMDDTTITVVGAIGGVAILGVVISEIYSSLLRQK</sequence>